<proteinExistence type="predicted"/>
<feature type="domain" description="Bacterial mobilisation" evidence="1">
    <location>
        <begin position="53"/>
        <end position="94"/>
    </location>
</feature>
<dbReference type="AlphaFoldDB" id="A0AA43AK71"/>
<accession>A0AA43AK71</accession>
<gene>
    <name evidence="2" type="ORF">N5I07_24685</name>
</gene>
<name>A0AA43AK71_AERCA</name>
<organism evidence="2 3">
    <name type="scientific">Aeromonas caviae</name>
    <name type="common">Aeromonas punctata</name>
    <dbReference type="NCBI Taxonomy" id="648"/>
    <lineage>
        <taxon>Bacteria</taxon>
        <taxon>Pseudomonadati</taxon>
        <taxon>Pseudomonadota</taxon>
        <taxon>Gammaproteobacteria</taxon>
        <taxon>Aeromonadales</taxon>
        <taxon>Aeromonadaceae</taxon>
        <taxon>Aeromonas</taxon>
    </lineage>
</organism>
<protein>
    <submittedName>
        <fullName evidence="2">MobC family plasmid mobilization relaxosome protein</fullName>
    </submittedName>
</protein>
<dbReference type="Pfam" id="PF05713">
    <property type="entry name" value="MobC"/>
    <property type="match status" value="1"/>
</dbReference>
<evidence type="ECO:0000313" key="2">
    <source>
        <dbReference type="EMBL" id="MDH1900681.1"/>
    </source>
</evidence>
<evidence type="ECO:0000259" key="1">
    <source>
        <dbReference type="Pfam" id="PF05713"/>
    </source>
</evidence>
<dbReference type="RefSeq" id="WP_279982462.1">
    <property type="nucleotide sequence ID" value="NZ_JAOCFT010000010.1"/>
</dbReference>
<dbReference type="Proteomes" id="UP001160758">
    <property type="component" value="Unassembled WGS sequence"/>
</dbReference>
<sequence>MIKIRATDEEFERLKVLSGGERLAEWMRGRCLGHVKGQDKRRAPVPKADPALLRQLAGIGNNLNQVARRVNSGEWGSLERVQVIGVLMTIERALAALVPSAPERARGNAMRDNSNNDSAVGYDYTLTRLPGDQGWSLRLLQDGHDVGGDVYLDHDEALSEGTVWLCRDA</sequence>
<reference evidence="2" key="1">
    <citation type="submission" date="2022-09" db="EMBL/GenBank/DDBJ databases">
        <title>Intensive care unit water sources are persistently colonized with multi-drug resistant bacteria and are the site of extensive horizontal gene transfer of antibiotic resistance genes.</title>
        <authorList>
            <person name="Diorio-Toth L."/>
        </authorList>
    </citation>
    <scope>NUCLEOTIDE SEQUENCE</scope>
    <source>
        <strain evidence="2">GD03796</strain>
    </source>
</reference>
<comment type="caution">
    <text evidence="2">The sequence shown here is derived from an EMBL/GenBank/DDBJ whole genome shotgun (WGS) entry which is preliminary data.</text>
</comment>
<dbReference type="EMBL" id="JAOCFT010000010">
    <property type="protein sequence ID" value="MDH1900681.1"/>
    <property type="molecule type" value="Genomic_DNA"/>
</dbReference>
<evidence type="ECO:0000313" key="3">
    <source>
        <dbReference type="Proteomes" id="UP001160758"/>
    </source>
</evidence>
<dbReference type="InterPro" id="IPR008687">
    <property type="entry name" value="MobC"/>
</dbReference>